<dbReference type="Pfam" id="PF00152">
    <property type="entry name" value="tRNA-synt_2"/>
    <property type="match status" value="1"/>
</dbReference>
<organism evidence="9 10">
    <name type="scientific">Folsomia candida</name>
    <name type="common">Springtail</name>
    <dbReference type="NCBI Taxonomy" id="158441"/>
    <lineage>
        <taxon>Eukaryota</taxon>
        <taxon>Metazoa</taxon>
        <taxon>Ecdysozoa</taxon>
        <taxon>Arthropoda</taxon>
        <taxon>Hexapoda</taxon>
        <taxon>Collembola</taxon>
        <taxon>Entomobryomorpha</taxon>
        <taxon>Isotomoidea</taxon>
        <taxon>Isotomidae</taxon>
        <taxon>Proisotominae</taxon>
        <taxon>Folsomia</taxon>
    </lineage>
</organism>
<comment type="caution">
    <text evidence="9">The sequence shown here is derived from an EMBL/GenBank/DDBJ whole genome shotgun (WGS) entry which is preliminary data.</text>
</comment>
<keyword evidence="10" id="KW-1185">Reference proteome</keyword>
<feature type="domain" description="Aminoacyl-transfer RNA synthetases class-II family profile" evidence="8">
    <location>
        <begin position="204"/>
        <end position="534"/>
    </location>
</feature>
<dbReference type="NCBIfam" id="TIGR00457">
    <property type="entry name" value="asnS"/>
    <property type="match status" value="1"/>
</dbReference>
<dbReference type="Gene3D" id="2.40.50.140">
    <property type="entry name" value="Nucleic acid-binding proteins"/>
    <property type="match status" value="1"/>
</dbReference>
<dbReference type="EC" id="6.1.1.22" evidence="2"/>
<dbReference type="InterPro" id="IPR012340">
    <property type="entry name" value="NA-bd_OB-fold"/>
</dbReference>
<dbReference type="InterPro" id="IPR004364">
    <property type="entry name" value="Aa-tRNA-synt_II"/>
</dbReference>
<dbReference type="GO" id="GO:0005524">
    <property type="term" value="F:ATP binding"/>
    <property type="evidence" value="ECO:0007669"/>
    <property type="project" value="UniProtKB-KW"/>
</dbReference>
<evidence type="ECO:0000256" key="7">
    <source>
        <dbReference type="ARBA" id="ARBA00023146"/>
    </source>
</evidence>
<keyword evidence="7" id="KW-0030">Aminoacyl-tRNA synthetase</keyword>
<evidence type="ECO:0000256" key="1">
    <source>
        <dbReference type="ARBA" id="ARBA00008226"/>
    </source>
</evidence>
<dbReference type="EMBL" id="LNIX01000028">
    <property type="protein sequence ID" value="OXA41720.1"/>
    <property type="molecule type" value="Genomic_DNA"/>
</dbReference>
<dbReference type="SUPFAM" id="SSF55681">
    <property type="entry name" value="Class II aaRS and biotin synthetases"/>
    <property type="match status" value="1"/>
</dbReference>
<dbReference type="GO" id="GO:0005739">
    <property type="term" value="C:mitochondrion"/>
    <property type="evidence" value="ECO:0007669"/>
    <property type="project" value="TreeGrafter"/>
</dbReference>
<dbReference type="AlphaFoldDB" id="A0A226D999"/>
<proteinExistence type="inferred from homology"/>
<dbReference type="PRINTS" id="PR01042">
    <property type="entry name" value="TRNASYNTHASP"/>
</dbReference>
<dbReference type="InterPro" id="IPR006195">
    <property type="entry name" value="aa-tRNA-synth_II"/>
</dbReference>
<keyword evidence="3 9" id="KW-0436">Ligase</keyword>
<evidence type="ECO:0000256" key="3">
    <source>
        <dbReference type="ARBA" id="ARBA00022598"/>
    </source>
</evidence>
<dbReference type="Proteomes" id="UP000198287">
    <property type="component" value="Unassembled WGS sequence"/>
</dbReference>
<dbReference type="PANTHER" id="PTHR22594:SF34">
    <property type="entry name" value="ASPARAGINE--TRNA LIGASE, MITOCHONDRIAL-RELATED"/>
    <property type="match status" value="1"/>
</dbReference>
<evidence type="ECO:0000313" key="9">
    <source>
        <dbReference type="EMBL" id="OXA41720.1"/>
    </source>
</evidence>
<evidence type="ECO:0000259" key="8">
    <source>
        <dbReference type="PROSITE" id="PS50862"/>
    </source>
</evidence>
<gene>
    <name evidence="9" type="ORF">Fcan01_23560</name>
</gene>
<dbReference type="PANTHER" id="PTHR22594">
    <property type="entry name" value="ASPARTYL/LYSYL-TRNA SYNTHETASE"/>
    <property type="match status" value="1"/>
</dbReference>
<keyword evidence="6" id="KW-0648">Protein biosynthesis</keyword>
<evidence type="ECO:0000313" key="10">
    <source>
        <dbReference type="Proteomes" id="UP000198287"/>
    </source>
</evidence>
<sequence>MMPLLRPIIFRPSPIILSKSTRIFNCESLSLKYCCCNFSSQKAEIPQTSRVPNNQGSSYDTTVATLRKKNYMRPAKSVREILTKCQEGDKVRVQGWVKGLRKQKKFVFLDICDGLSFHNLPVVVKAEDTPSELNMHTSIDVYGILAKSPNNPALLELHPTSEIKVFGGCDQLEYPFAGKSKYTQEHIRQFLNLRPKTKKFGSVLRIRNATTQAIYDFFKKNDFVNIHTPIVTSNDCEGGGETFTIRPHSEELLKEMMSENKLEGQIQNLNLPRDEIFFNKQVYLSVSGQFHLESAVGGLGKVWTFSPAFRAENNKSTRHLSEFYMLEAEIAFAYEIEDILEIMEDLVKFCITQVLFENGHDWSIATENDTLLRGLLENILKHPFTVMTFEEAKHILESKANSAVSTDKGLSREQELLLVEQLNNNVPVFVINWPSHIKPFYMRQCVNDISKVSAVDLLVPTIGELCGGSLREANPLLLERALARQDPSGALTRSLAWYLELRKYGGVPSGGFGLGFDRLIQLMTGVKTIKDVSPFPRWAHHCAM</sequence>
<keyword evidence="4" id="KW-0547">Nucleotide-binding</keyword>
<accession>A0A226D999</accession>
<dbReference type="GO" id="GO:0006421">
    <property type="term" value="P:asparaginyl-tRNA aminoacylation"/>
    <property type="evidence" value="ECO:0007669"/>
    <property type="project" value="InterPro"/>
</dbReference>
<evidence type="ECO:0000256" key="5">
    <source>
        <dbReference type="ARBA" id="ARBA00022840"/>
    </source>
</evidence>
<dbReference type="OrthoDB" id="360585at2759"/>
<keyword evidence="5" id="KW-0067">ATP-binding</keyword>
<dbReference type="STRING" id="158441.A0A226D999"/>
<dbReference type="SUPFAM" id="SSF50249">
    <property type="entry name" value="Nucleic acid-binding proteins"/>
    <property type="match status" value="1"/>
</dbReference>
<dbReference type="InterPro" id="IPR045864">
    <property type="entry name" value="aa-tRNA-synth_II/BPL/LPL"/>
</dbReference>
<protein>
    <recommendedName>
        <fullName evidence="2">asparagine--tRNA ligase</fullName>
        <ecNumber evidence="2">6.1.1.22</ecNumber>
    </recommendedName>
</protein>
<dbReference type="Gene3D" id="3.30.930.10">
    <property type="entry name" value="Bira Bifunctional Protein, Domain 2"/>
    <property type="match status" value="1"/>
</dbReference>
<evidence type="ECO:0000256" key="2">
    <source>
        <dbReference type="ARBA" id="ARBA00012816"/>
    </source>
</evidence>
<dbReference type="InterPro" id="IPR004522">
    <property type="entry name" value="Asn-tRNA-ligase"/>
</dbReference>
<dbReference type="PROSITE" id="PS50862">
    <property type="entry name" value="AA_TRNA_LIGASE_II"/>
    <property type="match status" value="1"/>
</dbReference>
<evidence type="ECO:0000256" key="4">
    <source>
        <dbReference type="ARBA" id="ARBA00022741"/>
    </source>
</evidence>
<name>A0A226D999_FOLCA</name>
<reference evidence="9 10" key="1">
    <citation type="submission" date="2015-12" db="EMBL/GenBank/DDBJ databases">
        <title>The genome of Folsomia candida.</title>
        <authorList>
            <person name="Faddeeva A."/>
            <person name="Derks M.F."/>
            <person name="Anvar Y."/>
            <person name="Smit S."/>
            <person name="Van Straalen N."/>
            <person name="Roelofs D."/>
        </authorList>
    </citation>
    <scope>NUCLEOTIDE SEQUENCE [LARGE SCALE GENOMIC DNA]</scope>
    <source>
        <strain evidence="9 10">VU population</strain>
        <tissue evidence="9">Whole body</tissue>
    </source>
</reference>
<dbReference type="GO" id="GO:0004816">
    <property type="term" value="F:asparagine-tRNA ligase activity"/>
    <property type="evidence" value="ECO:0007669"/>
    <property type="project" value="UniProtKB-EC"/>
</dbReference>
<dbReference type="OMA" id="PEMAFYD"/>
<comment type="similarity">
    <text evidence="1">Belongs to the class-II aminoacyl-tRNA synthetase family.</text>
</comment>
<dbReference type="InterPro" id="IPR002312">
    <property type="entry name" value="Asp/Asn-tRNA-synth_IIb"/>
</dbReference>
<dbReference type="CDD" id="cd04318">
    <property type="entry name" value="EcAsnRS_like_N"/>
    <property type="match status" value="1"/>
</dbReference>
<evidence type="ECO:0000256" key="6">
    <source>
        <dbReference type="ARBA" id="ARBA00022917"/>
    </source>
</evidence>